<comment type="similarity">
    <text evidence="2 12">Belongs to the class-I aminoacyl-tRNA synthetase family.</text>
</comment>
<evidence type="ECO:0000256" key="12">
    <source>
        <dbReference type="HAMAP-Rule" id="MF_00041"/>
    </source>
</evidence>
<dbReference type="InterPro" id="IPR056411">
    <property type="entry name" value="CysS_C"/>
</dbReference>
<keyword evidence="8 12" id="KW-0862">Zinc</keyword>
<dbReference type="InterPro" id="IPR015273">
    <property type="entry name" value="Cys-tRNA-synt_Ia_DALR"/>
</dbReference>
<dbReference type="InterPro" id="IPR032678">
    <property type="entry name" value="tRNA-synt_1_cat_dom"/>
</dbReference>
<dbReference type="GO" id="GO:0005524">
    <property type="term" value="F:ATP binding"/>
    <property type="evidence" value="ECO:0007669"/>
    <property type="project" value="UniProtKB-UniRule"/>
</dbReference>
<dbReference type="Proteomes" id="UP000177346">
    <property type="component" value="Unassembled WGS sequence"/>
</dbReference>
<evidence type="ECO:0000313" key="16">
    <source>
        <dbReference type="EMBL" id="OGF86918.1"/>
    </source>
</evidence>
<dbReference type="Gene3D" id="1.20.120.1910">
    <property type="entry name" value="Cysteine-tRNA ligase, C-terminal anti-codon recognition domain"/>
    <property type="match status" value="1"/>
</dbReference>
<feature type="binding site" evidence="12">
    <location>
        <position position="259"/>
    </location>
    <ligand>
        <name>ATP</name>
        <dbReference type="ChEBI" id="CHEBI:30616"/>
    </ligand>
</feature>
<evidence type="ECO:0000256" key="3">
    <source>
        <dbReference type="ARBA" id="ARBA00011245"/>
    </source>
</evidence>
<proteinExistence type="inferred from homology"/>
<feature type="binding site" evidence="12">
    <location>
        <position position="199"/>
    </location>
    <ligand>
        <name>Zn(2+)</name>
        <dbReference type="ChEBI" id="CHEBI:29105"/>
    </ligand>
</feature>
<name>A0A1F5XG65_9BACT</name>
<gene>
    <name evidence="12" type="primary">cysS</name>
    <name evidence="16" type="ORF">A3B19_00580</name>
</gene>
<dbReference type="EMBL" id="MFIF01000009">
    <property type="protein sequence ID" value="OGF86918.1"/>
    <property type="molecule type" value="Genomic_DNA"/>
</dbReference>
<evidence type="ECO:0000256" key="7">
    <source>
        <dbReference type="ARBA" id="ARBA00022741"/>
    </source>
</evidence>
<feature type="domain" description="Cysteinyl-tRNA ligase anticodon binding" evidence="15">
    <location>
        <begin position="405"/>
        <end position="446"/>
    </location>
</feature>
<keyword evidence="9 12" id="KW-0067">ATP-binding</keyword>
<dbReference type="GO" id="GO:0008270">
    <property type="term" value="F:zinc ion binding"/>
    <property type="evidence" value="ECO:0007669"/>
    <property type="project" value="UniProtKB-UniRule"/>
</dbReference>
<keyword evidence="11 12" id="KW-0030">Aminoacyl-tRNA synthetase</keyword>
<dbReference type="InterPro" id="IPR014729">
    <property type="entry name" value="Rossmann-like_a/b/a_fold"/>
</dbReference>
<reference evidence="16 17" key="1">
    <citation type="journal article" date="2016" name="Nat. Commun.">
        <title>Thousands of microbial genomes shed light on interconnected biogeochemical processes in an aquifer system.</title>
        <authorList>
            <person name="Anantharaman K."/>
            <person name="Brown C.T."/>
            <person name="Hug L.A."/>
            <person name="Sharon I."/>
            <person name="Castelle C.J."/>
            <person name="Probst A.J."/>
            <person name="Thomas B.C."/>
            <person name="Singh A."/>
            <person name="Wilkins M.J."/>
            <person name="Karaoz U."/>
            <person name="Brodie E.L."/>
            <person name="Williams K.H."/>
            <person name="Hubbard S.S."/>
            <person name="Banfield J.F."/>
        </authorList>
    </citation>
    <scope>NUCLEOTIDE SEQUENCE [LARGE SCALE GENOMIC DNA]</scope>
</reference>
<dbReference type="PANTHER" id="PTHR10890">
    <property type="entry name" value="CYSTEINYL-TRNA SYNTHETASE"/>
    <property type="match status" value="1"/>
</dbReference>
<evidence type="ECO:0000256" key="2">
    <source>
        <dbReference type="ARBA" id="ARBA00005594"/>
    </source>
</evidence>
<dbReference type="HAMAP" id="MF_00041">
    <property type="entry name" value="Cys_tRNA_synth"/>
    <property type="match status" value="1"/>
</dbReference>
<feature type="short sequence motif" description="'HIGH' region" evidence="12">
    <location>
        <begin position="36"/>
        <end position="46"/>
    </location>
</feature>
<keyword evidence="6 12" id="KW-0479">Metal-binding</keyword>
<evidence type="ECO:0000256" key="5">
    <source>
        <dbReference type="ARBA" id="ARBA00022598"/>
    </source>
</evidence>
<dbReference type="NCBIfam" id="TIGR00435">
    <property type="entry name" value="cysS"/>
    <property type="match status" value="1"/>
</dbReference>
<dbReference type="InterPro" id="IPR009080">
    <property type="entry name" value="tRNAsynth_Ia_anticodon-bd"/>
</dbReference>
<dbReference type="InterPro" id="IPR015803">
    <property type="entry name" value="Cys-tRNA-ligase"/>
</dbReference>
<feature type="binding site" evidence="12">
    <location>
        <position position="34"/>
    </location>
    <ligand>
        <name>Zn(2+)</name>
        <dbReference type="ChEBI" id="CHEBI:29105"/>
    </ligand>
</feature>
<comment type="cofactor">
    <cofactor evidence="12">
        <name>Zn(2+)</name>
        <dbReference type="ChEBI" id="CHEBI:29105"/>
    </cofactor>
    <text evidence="12">Binds 1 zinc ion per subunit.</text>
</comment>
<sequence>MANSKSVLKIYNFLRRRKEVFRPIKRGRVGFYACGPTVYNYAHIGNLRTYIFEDILRRTLEYAGYRVKHVMNITDIDDKIIAGARSAKKNIDDFSAPYKTAFFGDVKKINILPAWKYPEASGHIPEMVKIAKRLLQKKIAYFAKDGIYFDISKFKSYGRLANPKPGNRKNFAIWKRAKKSEPSWKSPFGPGRPGWHLECSAMSMKYLGAGFDIHAGGVDLLFPHHENEVAQSEGATGKKFVKYFVEGEHLLVNGKKMSKSLGNIFTLRDLERRGFNPLALRYLMLSAHYRSQLNFTWESLRAAEHSLERLYEFVRTLKTLPRSSKPGFKSAQKPGFFPRGKVLTFQKAIFNDLNTPKALAVVHAVMNEYYKNKEKFAARAVLELFYDFDRVLGLGLAGVSQKHPPPGILKLLKEREGARKLGDFKKADKIREKLKKMGWQVNDTGQDSRLV</sequence>
<dbReference type="InterPro" id="IPR024909">
    <property type="entry name" value="Cys-tRNA/MSH_ligase"/>
</dbReference>
<evidence type="ECO:0000259" key="14">
    <source>
        <dbReference type="Pfam" id="PF09190"/>
    </source>
</evidence>
<evidence type="ECO:0000256" key="11">
    <source>
        <dbReference type="ARBA" id="ARBA00023146"/>
    </source>
</evidence>
<evidence type="ECO:0000256" key="9">
    <source>
        <dbReference type="ARBA" id="ARBA00022840"/>
    </source>
</evidence>
<evidence type="ECO:0000256" key="1">
    <source>
        <dbReference type="ARBA" id="ARBA00004496"/>
    </source>
</evidence>
<evidence type="ECO:0000259" key="15">
    <source>
        <dbReference type="Pfam" id="PF23493"/>
    </source>
</evidence>
<keyword evidence="5 12" id="KW-0436">Ligase</keyword>
<dbReference type="SUPFAM" id="SSF52374">
    <property type="entry name" value="Nucleotidylyl transferase"/>
    <property type="match status" value="1"/>
</dbReference>
<feature type="domain" description="Cysteinyl-tRNA synthetase class Ia DALR" evidence="14">
    <location>
        <begin position="345"/>
        <end position="396"/>
    </location>
</feature>
<evidence type="ECO:0000256" key="10">
    <source>
        <dbReference type="ARBA" id="ARBA00022917"/>
    </source>
</evidence>
<evidence type="ECO:0000256" key="4">
    <source>
        <dbReference type="ARBA" id="ARBA00022490"/>
    </source>
</evidence>
<keyword evidence="4 12" id="KW-0963">Cytoplasm</keyword>
<dbReference type="PRINTS" id="PR00983">
    <property type="entry name" value="TRNASYNTHCYS"/>
</dbReference>
<organism evidence="16 17">
    <name type="scientific">Candidatus Giovannonibacteria bacterium RIFCSPLOWO2_01_FULL_46_32</name>
    <dbReference type="NCBI Taxonomy" id="1798353"/>
    <lineage>
        <taxon>Bacteria</taxon>
        <taxon>Candidatus Giovannoniibacteriota</taxon>
    </lineage>
</organism>
<keyword evidence="10 12" id="KW-0648">Protein biosynthesis</keyword>
<comment type="caution">
    <text evidence="16">The sequence shown here is derived from an EMBL/GenBank/DDBJ whole genome shotgun (WGS) entry which is preliminary data.</text>
</comment>
<evidence type="ECO:0000313" key="17">
    <source>
        <dbReference type="Proteomes" id="UP000177346"/>
    </source>
</evidence>
<dbReference type="Pfam" id="PF23493">
    <property type="entry name" value="CysS_C"/>
    <property type="match status" value="1"/>
</dbReference>
<dbReference type="GO" id="GO:0005829">
    <property type="term" value="C:cytosol"/>
    <property type="evidence" value="ECO:0007669"/>
    <property type="project" value="TreeGrafter"/>
</dbReference>
<dbReference type="CDD" id="cd00672">
    <property type="entry name" value="CysRS_core"/>
    <property type="match status" value="1"/>
</dbReference>
<protein>
    <recommendedName>
        <fullName evidence="12">Cysteine--tRNA ligase</fullName>
        <ecNumber evidence="12">6.1.1.16</ecNumber>
    </recommendedName>
    <alternativeName>
        <fullName evidence="12">Cysteinyl-tRNA synthetase</fullName>
        <shortName evidence="12">CysRS</shortName>
    </alternativeName>
</protein>
<keyword evidence="7 12" id="KW-0547">Nucleotide-binding</keyword>
<accession>A0A1F5XG65</accession>
<feature type="binding site" evidence="12">
    <location>
        <position position="224"/>
    </location>
    <ligand>
        <name>Zn(2+)</name>
        <dbReference type="ChEBI" id="CHEBI:29105"/>
    </ligand>
</feature>
<dbReference type="GO" id="GO:0004817">
    <property type="term" value="F:cysteine-tRNA ligase activity"/>
    <property type="evidence" value="ECO:0007669"/>
    <property type="project" value="UniProtKB-UniRule"/>
</dbReference>
<comment type="catalytic activity">
    <reaction evidence="12">
        <text>tRNA(Cys) + L-cysteine + ATP = L-cysteinyl-tRNA(Cys) + AMP + diphosphate</text>
        <dbReference type="Rhea" id="RHEA:17773"/>
        <dbReference type="Rhea" id="RHEA-COMP:9661"/>
        <dbReference type="Rhea" id="RHEA-COMP:9679"/>
        <dbReference type="ChEBI" id="CHEBI:30616"/>
        <dbReference type="ChEBI" id="CHEBI:33019"/>
        <dbReference type="ChEBI" id="CHEBI:35235"/>
        <dbReference type="ChEBI" id="CHEBI:78442"/>
        <dbReference type="ChEBI" id="CHEBI:78517"/>
        <dbReference type="ChEBI" id="CHEBI:456215"/>
        <dbReference type="EC" id="6.1.1.16"/>
    </reaction>
</comment>
<dbReference type="PANTHER" id="PTHR10890:SF3">
    <property type="entry name" value="CYSTEINE--TRNA LIGASE, CYTOPLASMIC"/>
    <property type="match status" value="1"/>
</dbReference>
<dbReference type="EC" id="6.1.1.16" evidence="12"/>
<evidence type="ECO:0000256" key="8">
    <source>
        <dbReference type="ARBA" id="ARBA00022833"/>
    </source>
</evidence>
<feature type="short sequence motif" description="'KMSKS' region" evidence="12">
    <location>
        <begin position="256"/>
        <end position="260"/>
    </location>
</feature>
<comment type="subunit">
    <text evidence="3 12">Monomer.</text>
</comment>
<dbReference type="Pfam" id="PF01406">
    <property type="entry name" value="tRNA-synt_1e"/>
    <property type="match status" value="1"/>
</dbReference>
<feature type="domain" description="tRNA synthetases class I catalytic" evidence="13">
    <location>
        <begin position="21"/>
        <end position="303"/>
    </location>
</feature>
<dbReference type="AlphaFoldDB" id="A0A1F5XG65"/>
<evidence type="ECO:0000259" key="13">
    <source>
        <dbReference type="Pfam" id="PF01406"/>
    </source>
</evidence>
<dbReference type="SUPFAM" id="SSF47323">
    <property type="entry name" value="Anticodon-binding domain of a subclass of class I aminoacyl-tRNA synthetases"/>
    <property type="match status" value="1"/>
</dbReference>
<comment type="subcellular location">
    <subcellularLocation>
        <location evidence="1 12">Cytoplasm</location>
    </subcellularLocation>
</comment>
<feature type="binding site" evidence="12">
    <location>
        <position position="228"/>
    </location>
    <ligand>
        <name>Zn(2+)</name>
        <dbReference type="ChEBI" id="CHEBI:29105"/>
    </ligand>
</feature>
<dbReference type="GO" id="GO:0006423">
    <property type="term" value="P:cysteinyl-tRNA aminoacylation"/>
    <property type="evidence" value="ECO:0007669"/>
    <property type="project" value="UniProtKB-UniRule"/>
</dbReference>
<dbReference type="Pfam" id="PF09190">
    <property type="entry name" value="DALR_2"/>
    <property type="match status" value="1"/>
</dbReference>
<dbReference type="Gene3D" id="3.40.50.620">
    <property type="entry name" value="HUPs"/>
    <property type="match status" value="1"/>
</dbReference>
<evidence type="ECO:0000256" key="6">
    <source>
        <dbReference type="ARBA" id="ARBA00022723"/>
    </source>
</evidence>